<accession>A0AAD5YMU9</accession>
<organism evidence="3 4">
    <name type="scientific">Meripilus lineatus</name>
    <dbReference type="NCBI Taxonomy" id="2056292"/>
    <lineage>
        <taxon>Eukaryota</taxon>
        <taxon>Fungi</taxon>
        <taxon>Dikarya</taxon>
        <taxon>Basidiomycota</taxon>
        <taxon>Agaricomycotina</taxon>
        <taxon>Agaricomycetes</taxon>
        <taxon>Polyporales</taxon>
        <taxon>Meripilaceae</taxon>
        <taxon>Meripilus</taxon>
    </lineage>
</organism>
<feature type="coiled-coil region" evidence="1">
    <location>
        <begin position="19"/>
        <end position="92"/>
    </location>
</feature>
<proteinExistence type="predicted"/>
<dbReference type="EMBL" id="JANAWD010000030">
    <property type="protein sequence ID" value="KAJ3490299.1"/>
    <property type="molecule type" value="Genomic_DNA"/>
</dbReference>
<keyword evidence="4" id="KW-1185">Reference proteome</keyword>
<feature type="compositionally biased region" description="Polar residues" evidence="2">
    <location>
        <begin position="160"/>
        <end position="184"/>
    </location>
</feature>
<dbReference type="Proteomes" id="UP001212997">
    <property type="component" value="Unassembled WGS sequence"/>
</dbReference>
<dbReference type="PANTHER" id="PTHR14305:SF0">
    <property type="entry name" value="E3 UBIQUITIN-PROTEIN LIGASE CCNB1IP1"/>
    <property type="match status" value="1"/>
</dbReference>
<keyword evidence="1" id="KW-0175">Coiled coil</keyword>
<dbReference type="AlphaFoldDB" id="A0AAD5YMU9"/>
<dbReference type="GO" id="GO:0007131">
    <property type="term" value="P:reciprocal meiotic recombination"/>
    <property type="evidence" value="ECO:0007669"/>
    <property type="project" value="InterPro"/>
</dbReference>
<evidence type="ECO:0000313" key="3">
    <source>
        <dbReference type="EMBL" id="KAJ3490299.1"/>
    </source>
</evidence>
<dbReference type="GO" id="GO:0000795">
    <property type="term" value="C:synaptonemal complex"/>
    <property type="evidence" value="ECO:0007669"/>
    <property type="project" value="InterPro"/>
</dbReference>
<gene>
    <name evidence="3" type="ORF">NLI96_g1526</name>
</gene>
<sequence>MSFWQYQVQQEHSFQQSVLRNINEKCAHLQKELDSAVREARGQISLLNSKVSDLEREAELERRKVTTSQESLRERDKEYQRLKTQYDRLKRRVLLSPSNGGQGPGLGTNPTEVNPVGVSSKGQGIPSFGPTSNVPINVGAVVGDMDANGIQRTPITSRISQHNNGWRGSNQNQPRQAFNPQRQPFNAGFADRSFRSTTVSEQSENEVENMLGNTLSRHGGRPISGHTDGWTTSNNIHQGRTVRGLRYLQFSASEFETANVALLNG</sequence>
<dbReference type="InterPro" id="IPR042448">
    <property type="entry name" value="CCNB1IP1"/>
</dbReference>
<dbReference type="PANTHER" id="PTHR14305">
    <property type="entry name" value="E3 UBIQUITIN-PROTEIN LIGASE CCNB1IP1"/>
    <property type="match status" value="1"/>
</dbReference>
<evidence type="ECO:0000256" key="1">
    <source>
        <dbReference type="SAM" id="Coils"/>
    </source>
</evidence>
<reference evidence="3" key="1">
    <citation type="submission" date="2022-07" db="EMBL/GenBank/DDBJ databases">
        <title>Genome Sequence of Physisporinus lineatus.</title>
        <authorList>
            <person name="Buettner E."/>
        </authorList>
    </citation>
    <scope>NUCLEOTIDE SEQUENCE</scope>
    <source>
        <strain evidence="3">VT162</strain>
    </source>
</reference>
<evidence type="ECO:0000256" key="2">
    <source>
        <dbReference type="SAM" id="MobiDB-lite"/>
    </source>
</evidence>
<comment type="caution">
    <text evidence="3">The sequence shown here is derived from an EMBL/GenBank/DDBJ whole genome shotgun (WGS) entry which is preliminary data.</text>
</comment>
<name>A0AAD5YMU9_9APHY</name>
<evidence type="ECO:0000313" key="4">
    <source>
        <dbReference type="Proteomes" id="UP001212997"/>
    </source>
</evidence>
<protein>
    <submittedName>
        <fullName evidence="3">Uncharacterized protein</fullName>
    </submittedName>
</protein>
<dbReference type="GO" id="GO:0061630">
    <property type="term" value="F:ubiquitin protein ligase activity"/>
    <property type="evidence" value="ECO:0007669"/>
    <property type="project" value="InterPro"/>
</dbReference>
<feature type="region of interest" description="Disordered" evidence="2">
    <location>
        <begin position="160"/>
        <end position="187"/>
    </location>
</feature>